<sequence length="221" mass="24686">MNLDRARTTPRDTRSQADTPTADFLLLLQPSTDAYPGGGVILQYRDGSNRILDHTYRPYDPAAMMQRWGPHLVSQLYSGVDIGPTGFFDVLANVQQYQVSWRPPLPSDTTLYRIFPFIASLNIRIWDPKVAQVPGRSTRFFGLDFVGLDGNPQHVGADVEVVVGRRSVPGGPEVEGQALVPIDDVDLTSPQTFGVFANVVYEFHSHNYHIISHSFPYNLLE</sequence>
<proteinExistence type="predicted"/>
<reference evidence="2" key="2">
    <citation type="submission" date="2017-01" db="EMBL/GenBank/DDBJ databases">
        <authorList>
            <person name="Mah S.A."/>
            <person name="Swanson W.J."/>
            <person name="Moy G.W."/>
            <person name="Vacquier V.D."/>
        </authorList>
    </citation>
    <scope>NUCLEOTIDE SEQUENCE [LARGE SCALE GENOMIC DNA]</scope>
    <source>
        <strain evidence="2">C18/9</strain>
    </source>
</reference>
<dbReference type="OrthoDB" id="2859286at2759"/>
<evidence type="ECO:0000313" key="2">
    <source>
        <dbReference type="EMBL" id="SJL16785.1"/>
    </source>
</evidence>
<reference evidence="3" key="1">
    <citation type="journal article" date="2017" name="Nat. Ecol. Evol.">
        <title>Genome expansion and lineage-specific genetic innovations in the forest pathogenic fungi Armillaria.</title>
        <authorList>
            <person name="Sipos G."/>
            <person name="Prasanna A.N."/>
            <person name="Walter M.C."/>
            <person name="O'Connor E."/>
            <person name="Balint B."/>
            <person name="Krizsan K."/>
            <person name="Kiss B."/>
            <person name="Hess J."/>
            <person name="Varga T."/>
            <person name="Slot J."/>
            <person name="Riley R."/>
            <person name="Boka B."/>
            <person name="Rigling D."/>
            <person name="Barry K."/>
            <person name="Lee J."/>
            <person name="Mihaltcheva S."/>
            <person name="LaButti K."/>
            <person name="Lipzen A."/>
            <person name="Waldron R."/>
            <person name="Moloney N.M."/>
            <person name="Sperisen C."/>
            <person name="Kredics L."/>
            <person name="Vagvoelgyi C."/>
            <person name="Patrignani A."/>
            <person name="Fitzpatrick D."/>
            <person name="Nagy I."/>
            <person name="Doyle S."/>
            <person name="Anderson J.B."/>
            <person name="Grigoriev I.V."/>
            <person name="Gueldener U."/>
            <person name="Muensterkoetter M."/>
            <person name="Nagy L.G."/>
        </authorList>
    </citation>
    <scope>NUCLEOTIDE SEQUENCE [LARGE SCALE GENOMIC DNA]</scope>
    <source>
        <strain evidence="3">C18/9</strain>
    </source>
</reference>
<evidence type="ECO:0000313" key="1">
    <source>
        <dbReference type="EMBL" id="SJL04201.1"/>
    </source>
</evidence>
<dbReference type="AlphaFoldDB" id="A0A284S703"/>
<keyword evidence="3" id="KW-1185">Reference proteome</keyword>
<dbReference type="Proteomes" id="UP000219338">
    <property type="component" value="Unassembled WGS sequence"/>
</dbReference>
<evidence type="ECO:0000313" key="3">
    <source>
        <dbReference type="Proteomes" id="UP000219338"/>
    </source>
</evidence>
<accession>A0A284S703</accession>
<dbReference type="EMBL" id="FUEG01000038">
    <property type="protein sequence ID" value="SJL16785.1"/>
    <property type="molecule type" value="Genomic_DNA"/>
</dbReference>
<protein>
    <submittedName>
        <fullName evidence="2">Uncharacterized protein</fullName>
    </submittedName>
</protein>
<organism evidence="2 3">
    <name type="scientific">Armillaria ostoyae</name>
    <name type="common">Armillaria root rot fungus</name>
    <dbReference type="NCBI Taxonomy" id="47428"/>
    <lineage>
        <taxon>Eukaryota</taxon>
        <taxon>Fungi</taxon>
        <taxon>Dikarya</taxon>
        <taxon>Basidiomycota</taxon>
        <taxon>Agaricomycotina</taxon>
        <taxon>Agaricomycetes</taxon>
        <taxon>Agaricomycetidae</taxon>
        <taxon>Agaricales</taxon>
        <taxon>Marasmiineae</taxon>
        <taxon>Physalacriaceae</taxon>
        <taxon>Armillaria</taxon>
    </lineage>
</organism>
<name>A0A284S703_ARMOS</name>
<gene>
    <name evidence="1" type="ORF">ARMOST_07562</name>
    <name evidence="2" type="ORF">ARMOST_20314</name>
</gene>
<dbReference type="EMBL" id="FUEG01000005">
    <property type="protein sequence ID" value="SJL04201.1"/>
    <property type="molecule type" value="Genomic_DNA"/>
</dbReference>